<evidence type="ECO:0000256" key="4">
    <source>
        <dbReference type="ARBA" id="ARBA00023015"/>
    </source>
</evidence>
<dbReference type="InterPro" id="IPR035926">
    <property type="entry name" value="NusB-like_sf"/>
</dbReference>
<proteinExistence type="inferred from homology"/>
<protein>
    <recommendedName>
        <fullName evidence="6">Transcription antitermination protein NusB</fullName>
    </recommendedName>
    <alternativeName>
        <fullName evidence="6">Antitermination factor NusB</fullName>
    </alternativeName>
</protein>
<evidence type="ECO:0000259" key="7">
    <source>
        <dbReference type="Pfam" id="PF01029"/>
    </source>
</evidence>
<dbReference type="RefSeq" id="WP_016183309.1">
    <property type="nucleotide sequence ID" value="NZ_JXKI01000001.1"/>
</dbReference>
<reference evidence="8 9" key="1">
    <citation type="submission" date="2013-03" db="EMBL/GenBank/DDBJ databases">
        <title>The Genome Sequence of Enterococcus columbae ATCC_51263 (PacBio/Illumina hybrid assembly).</title>
        <authorList>
            <consortium name="The Broad Institute Genomics Platform"/>
            <consortium name="The Broad Institute Genome Sequencing Center for Infectious Disease"/>
            <person name="Earl A."/>
            <person name="Russ C."/>
            <person name="Gilmore M."/>
            <person name="Surin D."/>
            <person name="Walker B."/>
            <person name="Young S."/>
            <person name="Zeng Q."/>
            <person name="Gargeya S."/>
            <person name="Fitzgerald M."/>
            <person name="Haas B."/>
            <person name="Abouelleil A."/>
            <person name="Allen A.W."/>
            <person name="Alvarado L."/>
            <person name="Arachchi H.M."/>
            <person name="Berlin A.M."/>
            <person name="Chapman S.B."/>
            <person name="Gainer-Dewar J."/>
            <person name="Goldberg J."/>
            <person name="Griggs A."/>
            <person name="Gujja S."/>
            <person name="Hansen M."/>
            <person name="Howarth C."/>
            <person name="Imamovic A."/>
            <person name="Ireland A."/>
            <person name="Larimer J."/>
            <person name="McCowan C."/>
            <person name="Murphy C."/>
            <person name="Pearson M."/>
            <person name="Poon T.W."/>
            <person name="Priest M."/>
            <person name="Roberts A."/>
            <person name="Saif S."/>
            <person name="Shea T."/>
            <person name="Sisk P."/>
            <person name="Sykes S."/>
            <person name="Wortman J."/>
            <person name="Nusbaum C."/>
            <person name="Birren B."/>
        </authorList>
    </citation>
    <scope>NUCLEOTIDE SEQUENCE [LARGE SCALE GENOMIC DNA]</scope>
    <source>
        <strain evidence="8 9">ATCC 51263</strain>
    </source>
</reference>
<evidence type="ECO:0000313" key="9">
    <source>
        <dbReference type="Proteomes" id="UP000014113"/>
    </source>
</evidence>
<dbReference type="eggNOG" id="COG0781">
    <property type="taxonomic scope" value="Bacteria"/>
</dbReference>
<evidence type="ECO:0000256" key="6">
    <source>
        <dbReference type="HAMAP-Rule" id="MF_00073"/>
    </source>
</evidence>
<dbReference type="OrthoDB" id="9811381at2"/>
<sequence length="151" mass="17325">MSNKELSRHQIREMAVQALFPLIFNQDLSKQSAINHALTLNLFDQLDEEHEHFVPAYLDLLVSGVCNYQAQLDQLIESHLRPGWKISRLAKMDVTILRLALFEMVYVEDVPNAVALNEAIELTKTFSDEKSRRFVNGVLSAINQELKEKSE</sequence>
<dbReference type="PANTHER" id="PTHR11078:SF3">
    <property type="entry name" value="ANTITERMINATION NUSB DOMAIN-CONTAINING PROTEIN"/>
    <property type="match status" value="1"/>
</dbReference>
<dbReference type="InterPro" id="IPR006027">
    <property type="entry name" value="NusB_RsmB_TIM44"/>
</dbReference>
<dbReference type="Proteomes" id="UP000014113">
    <property type="component" value="Unassembled WGS sequence"/>
</dbReference>
<dbReference type="NCBIfam" id="TIGR01951">
    <property type="entry name" value="nusB"/>
    <property type="match status" value="1"/>
</dbReference>
<evidence type="ECO:0000256" key="2">
    <source>
        <dbReference type="ARBA" id="ARBA00022814"/>
    </source>
</evidence>
<evidence type="ECO:0000256" key="5">
    <source>
        <dbReference type="ARBA" id="ARBA00023163"/>
    </source>
</evidence>
<dbReference type="SUPFAM" id="SSF48013">
    <property type="entry name" value="NusB-like"/>
    <property type="match status" value="1"/>
</dbReference>
<comment type="similarity">
    <text evidence="1 6">Belongs to the NusB family.</text>
</comment>
<dbReference type="InterPro" id="IPR011605">
    <property type="entry name" value="NusB_fam"/>
</dbReference>
<accession>S1MV87</accession>
<keyword evidence="5 6" id="KW-0804">Transcription</keyword>
<dbReference type="NCBIfam" id="NF001223">
    <property type="entry name" value="PRK00202.1-1"/>
    <property type="match status" value="1"/>
</dbReference>
<evidence type="ECO:0000256" key="3">
    <source>
        <dbReference type="ARBA" id="ARBA00022884"/>
    </source>
</evidence>
<comment type="function">
    <text evidence="6">Involved in transcription antitermination. Required for transcription of ribosomal RNA (rRNA) genes. Binds specifically to the boxA antiterminator sequence of the ribosomal RNA (rrn) operons.</text>
</comment>
<evidence type="ECO:0000313" key="8">
    <source>
        <dbReference type="EMBL" id="EOW80610.1"/>
    </source>
</evidence>
<feature type="domain" description="NusB/RsmB/TIM44" evidence="7">
    <location>
        <begin position="9"/>
        <end position="143"/>
    </location>
</feature>
<gene>
    <name evidence="6" type="primary">nusB</name>
    <name evidence="8" type="ORF">I568_01787</name>
</gene>
<dbReference type="Gene3D" id="1.10.940.10">
    <property type="entry name" value="NusB-like"/>
    <property type="match status" value="1"/>
</dbReference>
<dbReference type="PANTHER" id="PTHR11078">
    <property type="entry name" value="N UTILIZATION SUBSTANCE PROTEIN B-RELATED"/>
    <property type="match status" value="1"/>
</dbReference>
<keyword evidence="4 6" id="KW-0805">Transcription regulation</keyword>
<dbReference type="Pfam" id="PF01029">
    <property type="entry name" value="NusB"/>
    <property type="match status" value="1"/>
</dbReference>
<dbReference type="PATRIC" id="fig|1121865.3.peg.1139"/>
<dbReference type="GO" id="GO:0005829">
    <property type="term" value="C:cytosol"/>
    <property type="evidence" value="ECO:0007669"/>
    <property type="project" value="TreeGrafter"/>
</dbReference>
<evidence type="ECO:0000256" key="1">
    <source>
        <dbReference type="ARBA" id="ARBA00005952"/>
    </source>
</evidence>
<dbReference type="EMBL" id="ASWJ01000008">
    <property type="protein sequence ID" value="EOW80610.1"/>
    <property type="molecule type" value="Genomic_DNA"/>
</dbReference>
<dbReference type="STRING" id="1121865.OMW_01167"/>
<dbReference type="HAMAP" id="MF_00073">
    <property type="entry name" value="NusB"/>
    <property type="match status" value="1"/>
</dbReference>
<keyword evidence="9" id="KW-1185">Reference proteome</keyword>
<dbReference type="GO" id="GO:0006353">
    <property type="term" value="P:DNA-templated transcription termination"/>
    <property type="evidence" value="ECO:0007669"/>
    <property type="project" value="UniProtKB-UniRule"/>
</dbReference>
<dbReference type="GO" id="GO:0003723">
    <property type="term" value="F:RNA binding"/>
    <property type="evidence" value="ECO:0007669"/>
    <property type="project" value="UniProtKB-UniRule"/>
</dbReference>
<keyword evidence="2 6" id="KW-0889">Transcription antitermination</keyword>
<name>S1MV87_9ENTE</name>
<keyword evidence="3 6" id="KW-0694">RNA-binding</keyword>
<organism evidence="8 9">
    <name type="scientific">Enterococcus columbae DSM 7374 = ATCC 51263</name>
    <dbReference type="NCBI Taxonomy" id="1121865"/>
    <lineage>
        <taxon>Bacteria</taxon>
        <taxon>Bacillati</taxon>
        <taxon>Bacillota</taxon>
        <taxon>Bacilli</taxon>
        <taxon>Lactobacillales</taxon>
        <taxon>Enterococcaceae</taxon>
        <taxon>Enterococcus</taxon>
    </lineage>
</organism>
<dbReference type="GO" id="GO:0031564">
    <property type="term" value="P:transcription antitermination"/>
    <property type="evidence" value="ECO:0007669"/>
    <property type="project" value="UniProtKB-KW"/>
</dbReference>
<dbReference type="AlphaFoldDB" id="S1MV87"/>
<comment type="caution">
    <text evidence="8">The sequence shown here is derived from an EMBL/GenBank/DDBJ whole genome shotgun (WGS) entry which is preliminary data.</text>
</comment>